<gene>
    <name evidence="5" type="ORF">RCZ01_19080</name>
</gene>
<evidence type="ECO:0000313" key="5">
    <source>
        <dbReference type="EMBL" id="GET46606.1"/>
    </source>
</evidence>
<feature type="chain" id="PRO_5024387020" description="LamG-like jellyroll fold domain-containing protein" evidence="3">
    <location>
        <begin position="22"/>
        <end position="276"/>
    </location>
</feature>
<keyword evidence="6" id="KW-1185">Reference proteome</keyword>
<dbReference type="InterPro" id="IPR013320">
    <property type="entry name" value="ConA-like_dom_sf"/>
</dbReference>
<evidence type="ECO:0000256" key="2">
    <source>
        <dbReference type="ARBA" id="ARBA00023157"/>
    </source>
</evidence>
<accession>A0A5M4BC06</accession>
<dbReference type="SMART" id="SM00560">
    <property type="entry name" value="LamGL"/>
    <property type="match status" value="1"/>
</dbReference>
<dbReference type="OrthoDB" id="9814380at2"/>
<protein>
    <recommendedName>
        <fullName evidence="4">LamG-like jellyroll fold domain-containing protein</fullName>
    </recommendedName>
</protein>
<reference evidence="6" key="1">
    <citation type="journal article" date="2020" name="Int. J. Syst. Evol. Microbiol.">
        <title>Capnocytophaga felis sp. nov. isolated from the feline oral cavity.</title>
        <authorList>
            <person name="Suzuki M."/>
            <person name="Umeda K."/>
            <person name="Kimura M."/>
            <person name="Imaoka K."/>
            <person name="Morikawa S."/>
            <person name="Maeda K."/>
        </authorList>
    </citation>
    <scope>NUCLEOTIDE SEQUENCE [LARGE SCALE GENOMIC DNA]</scope>
    <source>
        <strain evidence="6">KC07070</strain>
    </source>
</reference>
<dbReference type="Gene3D" id="2.60.120.200">
    <property type="match status" value="1"/>
</dbReference>
<dbReference type="AlphaFoldDB" id="A0A5M4BC06"/>
<name>A0A5M4BC06_9FLAO</name>
<organism evidence="5 6">
    <name type="scientific">Capnocytophaga felis</name>
    <dbReference type="NCBI Taxonomy" id="2267611"/>
    <lineage>
        <taxon>Bacteria</taxon>
        <taxon>Pseudomonadati</taxon>
        <taxon>Bacteroidota</taxon>
        <taxon>Flavobacteriia</taxon>
        <taxon>Flavobacteriales</taxon>
        <taxon>Flavobacteriaceae</taxon>
        <taxon>Capnocytophaga</taxon>
    </lineage>
</organism>
<keyword evidence="1 3" id="KW-0732">Signal</keyword>
<keyword evidence="2" id="KW-1015">Disulfide bond</keyword>
<dbReference type="RefSeq" id="WP_155285222.1">
    <property type="nucleotide sequence ID" value="NZ_BLBC01000012.1"/>
</dbReference>
<comment type="caution">
    <text evidence="5">The sequence shown here is derived from an EMBL/GenBank/DDBJ whole genome shotgun (WGS) entry which is preliminary data.</text>
</comment>
<evidence type="ECO:0000313" key="6">
    <source>
        <dbReference type="Proteomes" id="UP000398217"/>
    </source>
</evidence>
<dbReference type="GO" id="GO:0004553">
    <property type="term" value="F:hydrolase activity, hydrolyzing O-glycosyl compounds"/>
    <property type="evidence" value="ECO:0007669"/>
    <property type="project" value="UniProtKB-ARBA"/>
</dbReference>
<feature type="signal peptide" evidence="3">
    <location>
        <begin position="1"/>
        <end position="21"/>
    </location>
</feature>
<dbReference type="Proteomes" id="UP000398217">
    <property type="component" value="Unassembled WGS sequence"/>
</dbReference>
<proteinExistence type="predicted"/>
<sequence length="276" mass="30971">MKKLIYYIVFIIALTTQSCFQDLEQNPDFNYPQQPPPPAYSPQKLALSFEDGVKDGSNYKIQTETFGKVTFADGKKGKAYQGAEDAYILITPNPATYPGDISVRDTIANLGSFTVAFWMKAEQPEAATGIFSISNTKKFWGNLDIFMEKSTGDEAFFKMHLYNGNTEKWVGNAKIAGAIGNWVHLAFRYDAKTESLNIFKNGELVINQNFPDFGKITYNNMGQLVIGTLQFQTKPSLTSATEAQNWAKNYVGLLDEFLFYNKAISDSEIKKIVTEK</sequence>
<evidence type="ECO:0000256" key="1">
    <source>
        <dbReference type="ARBA" id="ARBA00022729"/>
    </source>
</evidence>
<dbReference type="SUPFAM" id="SSF49899">
    <property type="entry name" value="Concanavalin A-like lectins/glucanases"/>
    <property type="match status" value="1"/>
</dbReference>
<evidence type="ECO:0000259" key="4">
    <source>
        <dbReference type="SMART" id="SM00560"/>
    </source>
</evidence>
<dbReference type="Pfam" id="PF13385">
    <property type="entry name" value="Laminin_G_3"/>
    <property type="match status" value="1"/>
</dbReference>
<evidence type="ECO:0000256" key="3">
    <source>
        <dbReference type="SAM" id="SignalP"/>
    </source>
</evidence>
<dbReference type="GO" id="GO:0005975">
    <property type="term" value="P:carbohydrate metabolic process"/>
    <property type="evidence" value="ECO:0007669"/>
    <property type="project" value="UniProtKB-ARBA"/>
</dbReference>
<dbReference type="PROSITE" id="PS51257">
    <property type="entry name" value="PROKAR_LIPOPROTEIN"/>
    <property type="match status" value="1"/>
</dbReference>
<dbReference type="EMBL" id="BLBC01000012">
    <property type="protein sequence ID" value="GET46606.1"/>
    <property type="molecule type" value="Genomic_DNA"/>
</dbReference>
<feature type="domain" description="LamG-like jellyroll fold" evidence="4">
    <location>
        <begin position="111"/>
        <end position="267"/>
    </location>
</feature>
<dbReference type="InterPro" id="IPR006558">
    <property type="entry name" value="LamG-like"/>
</dbReference>